<dbReference type="EMBL" id="QUQO01000001">
    <property type="protein sequence ID" value="RFB05053.1"/>
    <property type="molecule type" value="Genomic_DNA"/>
</dbReference>
<dbReference type="Pfam" id="PF22725">
    <property type="entry name" value="GFO_IDH_MocA_C3"/>
    <property type="match status" value="1"/>
</dbReference>
<dbReference type="Gene3D" id="3.30.360.10">
    <property type="entry name" value="Dihydrodipicolinate Reductase, domain 2"/>
    <property type="match status" value="1"/>
</dbReference>
<dbReference type="SUPFAM" id="SSF51735">
    <property type="entry name" value="NAD(P)-binding Rossmann-fold domains"/>
    <property type="match status" value="1"/>
</dbReference>
<sequence length="324" mass="35894">MADHLRWGVLGASNFALKEMCPAIHLAAKGRLAAIASRSPEKTAPLAAMVPGLIVHDSYDALLVDPEIDAVYIPLPNHLHVEWSEKALHAGKHVLCEKPIALKAQEIDRLIALREETGKLCAEGFMVVHHPQWQTVKSLLSEGRIGRLRHIEGRFSFYNDDMGNIRNRADAGGGASYDIGVYPTVTSRFVMGAEPEVIRARFDWQDGIDTALFADLLYPNDVTMHFYCSMRLAPSQSMLFHGDKGWIRLAAPFNANRYRETLIEIGYPGGREEVIRFLGAQQYVLQVEAFNEAALNGTSYPCPLEFSAGNQVVIDALHDAAKRG</sequence>
<keyword evidence="2" id="KW-0560">Oxidoreductase</keyword>
<dbReference type="InterPro" id="IPR036291">
    <property type="entry name" value="NAD(P)-bd_dom_sf"/>
</dbReference>
<dbReference type="InterPro" id="IPR000683">
    <property type="entry name" value="Gfo/Idh/MocA-like_OxRdtase_N"/>
</dbReference>
<dbReference type="PANTHER" id="PTHR22604">
    <property type="entry name" value="OXIDOREDUCTASES"/>
    <property type="match status" value="1"/>
</dbReference>
<keyword evidence="6" id="KW-1185">Reference proteome</keyword>
<accession>A0A371RHY4</accession>
<dbReference type="GO" id="GO:0000166">
    <property type="term" value="F:nucleotide binding"/>
    <property type="evidence" value="ECO:0007669"/>
    <property type="project" value="InterPro"/>
</dbReference>
<dbReference type="RefSeq" id="WP_116391684.1">
    <property type="nucleotide sequence ID" value="NZ_QUQO01000001.1"/>
</dbReference>
<evidence type="ECO:0000256" key="2">
    <source>
        <dbReference type="ARBA" id="ARBA00023002"/>
    </source>
</evidence>
<dbReference type="SUPFAM" id="SSF55347">
    <property type="entry name" value="Glyceraldehyde-3-phosphate dehydrogenase-like, C-terminal domain"/>
    <property type="match status" value="1"/>
</dbReference>
<dbReference type="Gene3D" id="3.40.50.720">
    <property type="entry name" value="NAD(P)-binding Rossmann-like Domain"/>
    <property type="match status" value="1"/>
</dbReference>
<reference evidence="5 6" key="1">
    <citation type="submission" date="2018-08" db="EMBL/GenBank/DDBJ databases">
        <title>Parvularcula sp. SM1705, isolated from surface water of the South Sea China.</title>
        <authorList>
            <person name="Sun L."/>
        </authorList>
    </citation>
    <scope>NUCLEOTIDE SEQUENCE [LARGE SCALE GENOMIC DNA]</scope>
    <source>
        <strain evidence="5 6">SM1705</strain>
    </source>
</reference>
<dbReference type="InterPro" id="IPR055170">
    <property type="entry name" value="GFO_IDH_MocA-like_dom"/>
</dbReference>
<evidence type="ECO:0000313" key="6">
    <source>
        <dbReference type="Proteomes" id="UP000264589"/>
    </source>
</evidence>
<dbReference type="InParanoid" id="A0A371RHY4"/>
<protein>
    <submittedName>
        <fullName evidence="5">Gfo/Idh/MocA family oxidoreductase</fullName>
    </submittedName>
</protein>
<dbReference type="FunCoup" id="A0A371RHY4">
    <property type="interactions" value="158"/>
</dbReference>
<evidence type="ECO:0000259" key="3">
    <source>
        <dbReference type="Pfam" id="PF01408"/>
    </source>
</evidence>
<proteinExistence type="inferred from homology"/>
<feature type="domain" description="GFO/IDH/MocA-like oxidoreductase" evidence="4">
    <location>
        <begin position="133"/>
        <end position="248"/>
    </location>
</feature>
<dbReference type="Proteomes" id="UP000264589">
    <property type="component" value="Unassembled WGS sequence"/>
</dbReference>
<dbReference type="InterPro" id="IPR050984">
    <property type="entry name" value="Gfo/Idh/MocA_domain"/>
</dbReference>
<evidence type="ECO:0000259" key="4">
    <source>
        <dbReference type="Pfam" id="PF22725"/>
    </source>
</evidence>
<comment type="caution">
    <text evidence="5">The sequence shown here is derived from an EMBL/GenBank/DDBJ whole genome shotgun (WGS) entry which is preliminary data.</text>
</comment>
<name>A0A371RHY4_9PROT</name>
<dbReference type="AlphaFoldDB" id="A0A371RHY4"/>
<evidence type="ECO:0000256" key="1">
    <source>
        <dbReference type="ARBA" id="ARBA00010928"/>
    </source>
</evidence>
<dbReference type="PANTHER" id="PTHR22604:SF105">
    <property type="entry name" value="TRANS-1,2-DIHYDROBENZENE-1,2-DIOL DEHYDROGENASE"/>
    <property type="match status" value="1"/>
</dbReference>
<dbReference type="GO" id="GO:0016491">
    <property type="term" value="F:oxidoreductase activity"/>
    <property type="evidence" value="ECO:0007669"/>
    <property type="project" value="UniProtKB-KW"/>
</dbReference>
<feature type="domain" description="Gfo/Idh/MocA-like oxidoreductase N-terminal" evidence="3">
    <location>
        <begin position="5"/>
        <end position="125"/>
    </location>
</feature>
<evidence type="ECO:0000313" key="5">
    <source>
        <dbReference type="EMBL" id="RFB05053.1"/>
    </source>
</evidence>
<gene>
    <name evidence="5" type="ORF">DX908_06965</name>
</gene>
<dbReference type="OrthoDB" id="9792935at2"/>
<organism evidence="5 6">
    <name type="scientific">Parvularcula marina</name>
    <dbReference type="NCBI Taxonomy" id="2292771"/>
    <lineage>
        <taxon>Bacteria</taxon>
        <taxon>Pseudomonadati</taxon>
        <taxon>Pseudomonadota</taxon>
        <taxon>Alphaproteobacteria</taxon>
        <taxon>Parvularculales</taxon>
        <taxon>Parvularculaceae</taxon>
        <taxon>Parvularcula</taxon>
    </lineage>
</organism>
<dbReference type="Pfam" id="PF01408">
    <property type="entry name" value="GFO_IDH_MocA"/>
    <property type="match status" value="1"/>
</dbReference>
<comment type="similarity">
    <text evidence="1">Belongs to the Gfo/Idh/MocA family.</text>
</comment>